<reference evidence="1" key="1">
    <citation type="submission" date="2020-11" db="EMBL/GenBank/DDBJ databases">
        <authorList>
            <consortium name="DOE Joint Genome Institute"/>
            <person name="Ahrendt S."/>
            <person name="Riley R."/>
            <person name="Andreopoulos W."/>
            <person name="Labutti K."/>
            <person name="Pangilinan J."/>
            <person name="Ruiz-Duenas F.J."/>
            <person name="Barrasa J.M."/>
            <person name="Sanchez-Garcia M."/>
            <person name="Camarero S."/>
            <person name="Miyauchi S."/>
            <person name="Serrano A."/>
            <person name="Linde D."/>
            <person name="Babiker R."/>
            <person name="Drula E."/>
            <person name="Ayuso-Fernandez I."/>
            <person name="Pacheco R."/>
            <person name="Padilla G."/>
            <person name="Ferreira P."/>
            <person name="Barriuso J."/>
            <person name="Kellner H."/>
            <person name="Castanera R."/>
            <person name="Alfaro M."/>
            <person name="Ramirez L."/>
            <person name="Pisabarro A.G."/>
            <person name="Kuo A."/>
            <person name="Tritt A."/>
            <person name="Lipzen A."/>
            <person name="He G."/>
            <person name="Yan M."/>
            <person name="Ng V."/>
            <person name="Cullen D."/>
            <person name="Martin F."/>
            <person name="Rosso M.-N."/>
            <person name="Henrissat B."/>
            <person name="Hibbett D."/>
            <person name="Martinez A.T."/>
            <person name="Grigoriev I.V."/>
        </authorList>
    </citation>
    <scope>NUCLEOTIDE SEQUENCE</scope>
    <source>
        <strain evidence="1">AH 40177</strain>
    </source>
</reference>
<proteinExistence type="predicted"/>
<keyword evidence="2" id="KW-1185">Reference proteome</keyword>
<dbReference type="OrthoDB" id="3245731at2759"/>
<sequence length="81" mass="8885">MGPLDGWCYEGKHTTDAKQARFHLLSFFPSVPTLHCTTTSSLRAAPSGRACEKVTDPVAIEGVNHEISENGEHNPKHSHVF</sequence>
<gene>
    <name evidence="1" type="ORF">BDP27DRAFT_1320109</name>
</gene>
<dbReference type="AlphaFoldDB" id="A0A9P5PUA7"/>
<evidence type="ECO:0000313" key="1">
    <source>
        <dbReference type="EMBL" id="KAF9072531.1"/>
    </source>
</evidence>
<protein>
    <submittedName>
        <fullName evidence="1">Uncharacterized protein</fullName>
    </submittedName>
</protein>
<dbReference type="Proteomes" id="UP000772434">
    <property type="component" value="Unassembled WGS sequence"/>
</dbReference>
<dbReference type="EMBL" id="JADNRY010000023">
    <property type="protein sequence ID" value="KAF9072531.1"/>
    <property type="molecule type" value="Genomic_DNA"/>
</dbReference>
<accession>A0A9P5PUA7</accession>
<evidence type="ECO:0000313" key="2">
    <source>
        <dbReference type="Proteomes" id="UP000772434"/>
    </source>
</evidence>
<comment type="caution">
    <text evidence="1">The sequence shown here is derived from an EMBL/GenBank/DDBJ whole genome shotgun (WGS) entry which is preliminary data.</text>
</comment>
<name>A0A9P5PUA7_9AGAR</name>
<organism evidence="1 2">
    <name type="scientific">Rhodocollybia butyracea</name>
    <dbReference type="NCBI Taxonomy" id="206335"/>
    <lineage>
        <taxon>Eukaryota</taxon>
        <taxon>Fungi</taxon>
        <taxon>Dikarya</taxon>
        <taxon>Basidiomycota</taxon>
        <taxon>Agaricomycotina</taxon>
        <taxon>Agaricomycetes</taxon>
        <taxon>Agaricomycetidae</taxon>
        <taxon>Agaricales</taxon>
        <taxon>Marasmiineae</taxon>
        <taxon>Omphalotaceae</taxon>
        <taxon>Rhodocollybia</taxon>
    </lineage>
</organism>